<reference evidence="22" key="1">
    <citation type="submission" date="2024-03" db="EMBL/GenBank/DDBJ databases">
        <title>WGS assembly of Saponaria officinalis var. Norfolk2.</title>
        <authorList>
            <person name="Jenkins J."/>
            <person name="Shu S."/>
            <person name="Grimwood J."/>
            <person name="Barry K."/>
            <person name="Goodstein D."/>
            <person name="Schmutz J."/>
            <person name="Leebens-Mack J."/>
            <person name="Osbourn A."/>
        </authorList>
    </citation>
    <scope>NUCLEOTIDE SEQUENCE [LARGE SCALE GENOMIC DNA]</scope>
    <source>
        <strain evidence="22">JIC</strain>
    </source>
</reference>
<dbReference type="InterPro" id="IPR038408">
    <property type="entry name" value="GNK2_sf"/>
</dbReference>
<feature type="domain" description="Gnk2-homologous" evidence="21">
    <location>
        <begin position="27"/>
        <end position="134"/>
    </location>
</feature>
<feature type="region of interest" description="Disordered" evidence="17">
    <location>
        <begin position="631"/>
        <end position="657"/>
    </location>
</feature>
<dbReference type="InterPro" id="IPR002902">
    <property type="entry name" value="GNK2"/>
</dbReference>
<feature type="compositionally biased region" description="Polar residues" evidence="17">
    <location>
        <begin position="637"/>
        <end position="650"/>
    </location>
</feature>
<evidence type="ECO:0000256" key="2">
    <source>
        <dbReference type="ARBA" id="ARBA00022527"/>
    </source>
</evidence>
<evidence type="ECO:0000256" key="6">
    <source>
        <dbReference type="ARBA" id="ARBA00022737"/>
    </source>
</evidence>
<dbReference type="FunFam" id="3.30.200.20:FF:000142">
    <property type="entry name" value="Cysteine-rich receptor-like protein kinase 10"/>
    <property type="match status" value="1"/>
</dbReference>
<comment type="catalytic activity">
    <reaction evidence="14">
        <text>L-seryl-[protein] + ATP = O-phospho-L-seryl-[protein] + ADP + H(+)</text>
        <dbReference type="Rhea" id="RHEA:17989"/>
        <dbReference type="Rhea" id="RHEA-COMP:9863"/>
        <dbReference type="Rhea" id="RHEA-COMP:11604"/>
        <dbReference type="ChEBI" id="CHEBI:15378"/>
        <dbReference type="ChEBI" id="CHEBI:29999"/>
        <dbReference type="ChEBI" id="CHEBI:30616"/>
        <dbReference type="ChEBI" id="CHEBI:83421"/>
        <dbReference type="ChEBI" id="CHEBI:456216"/>
    </reaction>
</comment>
<comment type="caution">
    <text evidence="22">The sequence shown here is derived from an EMBL/GenBank/DDBJ whole genome shotgun (WGS) entry which is preliminary data.</text>
</comment>
<dbReference type="InterPro" id="IPR017441">
    <property type="entry name" value="Protein_kinase_ATP_BS"/>
</dbReference>
<feature type="domain" description="Protein kinase" evidence="20">
    <location>
        <begin position="334"/>
        <end position="620"/>
    </location>
</feature>
<dbReference type="PROSITE" id="PS00108">
    <property type="entry name" value="PROTEIN_KINASE_ST"/>
    <property type="match status" value="1"/>
</dbReference>
<name>A0AAW1HYA8_SAPOF</name>
<evidence type="ECO:0000259" key="20">
    <source>
        <dbReference type="PROSITE" id="PS50011"/>
    </source>
</evidence>
<dbReference type="Pfam" id="PF07714">
    <property type="entry name" value="PK_Tyr_Ser-Thr"/>
    <property type="match status" value="1"/>
</dbReference>
<keyword evidence="5 19" id="KW-0732">Signal</keyword>
<dbReference type="GO" id="GO:0006950">
    <property type="term" value="P:response to stress"/>
    <property type="evidence" value="ECO:0007669"/>
    <property type="project" value="UniProtKB-ARBA"/>
</dbReference>
<evidence type="ECO:0000256" key="7">
    <source>
        <dbReference type="ARBA" id="ARBA00022741"/>
    </source>
</evidence>
<dbReference type="EMBL" id="JBDFQZ010000010">
    <property type="protein sequence ID" value="KAK9681725.1"/>
    <property type="molecule type" value="Genomic_DNA"/>
</dbReference>
<keyword evidence="6" id="KW-0677">Repeat</keyword>
<dbReference type="CDD" id="cd14066">
    <property type="entry name" value="STKc_IRAK"/>
    <property type="match status" value="1"/>
</dbReference>
<keyword evidence="3" id="KW-0808">Transferase</keyword>
<evidence type="ECO:0000256" key="18">
    <source>
        <dbReference type="SAM" id="Phobius"/>
    </source>
</evidence>
<dbReference type="Gene3D" id="1.10.510.10">
    <property type="entry name" value="Transferase(Phosphotransferase) domain 1"/>
    <property type="match status" value="1"/>
</dbReference>
<evidence type="ECO:0000313" key="22">
    <source>
        <dbReference type="EMBL" id="KAK9681725.1"/>
    </source>
</evidence>
<evidence type="ECO:0000256" key="5">
    <source>
        <dbReference type="ARBA" id="ARBA00022729"/>
    </source>
</evidence>
<dbReference type="InterPro" id="IPR001245">
    <property type="entry name" value="Ser-Thr/Tyr_kinase_cat_dom"/>
</dbReference>
<keyword evidence="10 18" id="KW-1133">Transmembrane helix</keyword>
<dbReference type="PROSITE" id="PS50011">
    <property type="entry name" value="PROTEIN_KINASE_DOM"/>
    <property type="match status" value="1"/>
</dbReference>
<evidence type="ECO:0000259" key="21">
    <source>
        <dbReference type="PROSITE" id="PS51473"/>
    </source>
</evidence>
<dbReference type="PROSITE" id="PS51473">
    <property type="entry name" value="GNK2"/>
    <property type="match status" value="2"/>
</dbReference>
<dbReference type="SMART" id="SM00220">
    <property type="entry name" value="S_TKc"/>
    <property type="match status" value="1"/>
</dbReference>
<evidence type="ECO:0000256" key="17">
    <source>
        <dbReference type="SAM" id="MobiDB-lite"/>
    </source>
</evidence>
<evidence type="ECO:0008006" key="24">
    <source>
        <dbReference type="Google" id="ProtNLM"/>
    </source>
</evidence>
<sequence>MTITKSITVILFSFYFLLLIPNSTPLPTYLISICANNTLPTNTLYKTNLNTVLNSLATQVNKTHSGFGITASGNGTKDAVYGFYLCRGDQNASSCVDCVKAAATTDLSKTYCPSSKVAVIWYDECTVRYSNESLFGKMETDPFELFINAKSYNGNITLFKDVMFETMNSLVAPTANNQSGIKFTTKMVNFTESDTLYAMEQCAPDLSTGDCSRCLTTAINRLQIKKGARILQPTCHVRYETYPFYIGAVNYSSTPPSIAIIPHGKKKSSAKVIIAIVVPVVAISLLILAFGVCLYKKKAKKYGAVPFGSVSEDLISADSLNYDLATLQSATNNFSDDNKVGEGGFGIVYKGTLPDGQVVAVKRLFKSPGQGVEEFKNEILVVAKLQHRNLVRLLGFCLAGEEKLLVYEFVPKKSLDYFLFDPKIQDHLDWAKRYNIIRGIARGMLYLHHDSRLRIIHRDLKASNVLLDGDMNPKISDFGMAKIFGVDQTQGNTSRVVGTYGYMSPEYAMHGQFSIKSDVYSFGVLVLEILSGKKNSNFYESGYADDLLSYAWKQWNEGTPSEFIDETIRDSCPINEVKKCMHLGLLCVQESIDERPTMATAILMLDGQSVSLPMPEQPAFVSRSFTGSKTGKGIGSDHSTSVPWSMNEVSVSELEPR</sequence>
<dbReference type="SUPFAM" id="SSF56112">
    <property type="entry name" value="Protein kinase-like (PK-like)"/>
    <property type="match status" value="1"/>
</dbReference>
<dbReference type="InterPro" id="IPR008271">
    <property type="entry name" value="Ser/Thr_kinase_AS"/>
</dbReference>
<evidence type="ECO:0000256" key="19">
    <source>
        <dbReference type="SAM" id="SignalP"/>
    </source>
</evidence>
<feature type="domain" description="Gnk2-homologous" evidence="21">
    <location>
        <begin position="140"/>
        <end position="244"/>
    </location>
</feature>
<accession>A0AAW1HYA8</accession>
<proteinExistence type="predicted"/>
<dbReference type="GO" id="GO:0005886">
    <property type="term" value="C:plasma membrane"/>
    <property type="evidence" value="ECO:0007669"/>
    <property type="project" value="TreeGrafter"/>
</dbReference>
<feature type="binding site" evidence="16">
    <location>
        <position position="362"/>
    </location>
    <ligand>
        <name>ATP</name>
        <dbReference type="ChEBI" id="CHEBI:30616"/>
    </ligand>
</feature>
<evidence type="ECO:0000256" key="11">
    <source>
        <dbReference type="ARBA" id="ARBA00023136"/>
    </source>
</evidence>
<evidence type="ECO:0000256" key="9">
    <source>
        <dbReference type="ARBA" id="ARBA00022840"/>
    </source>
</evidence>
<organism evidence="22 23">
    <name type="scientific">Saponaria officinalis</name>
    <name type="common">Common soapwort</name>
    <name type="synonym">Lychnis saponaria</name>
    <dbReference type="NCBI Taxonomy" id="3572"/>
    <lineage>
        <taxon>Eukaryota</taxon>
        <taxon>Viridiplantae</taxon>
        <taxon>Streptophyta</taxon>
        <taxon>Embryophyta</taxon>
        <taxon>Tracheophyta</taxon>
        <taxon>Spermatophyta</taxon>
        <taxon>Magnoliopsida</taxon>
        <taxon>eudicotyledons</taxon>
        <taxon>Gunneridae</taxon>
        <taxon>Pentapetalae</taxon>
        <taxon>Caryophyllales</taxon>
        <taxon>Caryophyllaceae</taxon>
        <taxon>Caryophylleae</taxon>
        <taxon>Saponaria</taxon>
    </lineage>
</organism>
<evidence type="ECO:0000256" key="14">
    <source>
        <dbReference type="ARBA" id="ARBA00047558"/>
    </source>
</evidence>
<dbReference type="GO" id="GO:0005524">
    <property type="term" value="F:ATP binding"/>
    <property type="evidence" value="ECO:0007669"/>
    <property type="project" value="UniProtKB-UniRule"/>
</dbReference>
<dbReference type="GO" id="GO:0004674">
    <property type="term" value="F:protein serine/threonine kinase activity"/>
    <property type="evidence" value="ECO:0007669"/>
    <property type="project" value="UniProtKB-KW"/>
</dbReference>
<evidence type="ECO:0000313" key="23">
    <source>
        <dbReference type="Proteomes" id="UP001443914"/>
    </source>
</evidence>
<evidence type="ECO:0000256" key="12">
    <source>
        <dbReference type="ARBA" id="ARBA00023170"/>
    </source>
</evidence>
<dbReference type="Pfam" id="PF01657">
    <property type="entry name" value="Stress-antifung"/>
    <property type="match status" value="2"/>
</dbReference>
<dbReference type="Proteomes" id="UP001443914">
    <property type="component" value="Unassembled WGS sequence"/>
</dbReference>
<dbReference type="PROSITE" id="PS00107">
    <property type="entry name" value="PROTEIN_KINASE_ATP"/>
    <property type="match status" value="1"/>
</dbReference>
<evidence type="ECO:0000256" key="10">
    <source>
        <dbReference type="ARBA" id="ARBA00022989"/>
    </source>
</evidence>
<keyword evidence="11 18" id="KW-0472">Membrane</keyword>
<feature type="signal peptide" evidence="19">
    <location>
        <begin position="1"/>
        <end position="25"/>
    </location>
</feature>
<evidence type="ECO:0000256" key="3">
    <source>
        <dbReference type="ARBA" id="ARBA00022679"/>
    </source>
</evidence>
<evidence type="ECO:0000256" key="1">
    <source>
        <dbReference type="ARBA" id="ARBA00004167"/>
    </source>
</evidence>
<dbReference type="CDD" id="cd23509">
    <property type="entry name" value="Gnk2-like"/>
    <property type="match status" value="2"/>
</dbReference>
<comment type="catalytic activity">
    <reaction evidence="15">
        <text>L-threonyl-[protein] + ATP = O-phospho-L-threonyl-[protein] + ADP + H(+)</text>
        <dbReference type="Rhea" id="RHEA:46608"/>
        <dbReference type="Rhea" id="RHEA-COMP:11060"/>
        <dbReference type="Rhea" id="RHEA-COMP:11605"/>
        <dbReference type="ChEBI" id="CHEBI:15378"/>
        <dbReference type="ChEBI" id="CHEBI:30013"/>
        <dbReference type="ChEBI" id="CHEBI:30616"/>
        <dbReference type="ChEBI" id="CHEBI:61977"/>
        <dbReference type="ChEBI" id="CHEBI:456216"/>
    </reaction>
</comment>
<dbReference type="InterPro" id="IPR011009">
    <property type="entry name" value="Kinase-like_dom_sf"/>
</dbReference>
<evidence type="ECO:0000256" key="4">
    <source>
        <dbReference type="ARBA" id="ARBA00022692"/>
    </source>
</evidence>
<keyword evidence="12" id="KW-0675">Receptor</keyword>
<keyword evidence="13" id="KW-0325">Glycoprotein</keyword>
<evidence type="ECO:0000256" key="13">
    <source>
        <dbReference type="ARBA" id="ARBA00023180"/>
    </source>
</evidence>
<gene>
    <name evidence="22" type="ORF">RND81_10G023400</name>
</gene>
<dbReference type="AlphaFoldDB" id="A0AAW1HYA8"/>
<comment type="subcellular location">
    <subcellularLocation>
        <location evidence="1">Membrane</location>
        <topology evidence="1">Single-pass membrane protein</topology>
    </subcellularLocation>
</comment>
<keyword evidence="9 16" id="KW-0067">ATP-binding</keyword>
<dbReference type="Gene3D" id="3.30.200.20">
    <property type="entry name" value="Phosphorylase Kinase, domain 1"/>
    <property type="match status" value="1"/>
</dbReference>
<keyword evidence="4 18" id="KW-0812">Transmembrane</keyword>
<dbReference type="InterPro" id="IPR000719">
    <property type="entry name" value="Prot_kinase_dom"/>
</dbReference>
<evidence type="ECO:0000256" key="16">
    <source>
        <dbReference type="PROSITE-ProRule" id="PRU10141"/>
    </source>
</evidence>
<keyword evidence="7 16" id="KW-0547">Nucleotide-binding</keyword>
<feature type="chain" id="PRO_5043620760" description="Cysteine-rich receptor-like protein kinase 10" evidence="19">
    <location>
        <begin position="26"/>
        <end position="657"/>
    </location>
</feature>
<dbReference type="Gene3D" id="3.30.430.20">
    <property type="entry name" value="Gnk2 domain, C-X8-C-X2-C motif"/>
    <property type="match status" value="2"/>
</dbReference>
<dbReference type="PANTHER" id="PTHR27002">
    <property type="entry name" value="RECEPTOR-LIKE SERINE/THREONINE-PROTEIN KINASE SD1-8"/>
    <property type="match status" value="1"/>
</dbReference>
<protein>
    <recommendedName>
        <fullName evidence="24">Cysteine-rich receptor-like protein kinase 10</fullName>
    </recommendedName>
</protein>
<evidence type="ECO:0000256" key="15">
    <source>
        <dbReference type="ARBA" id="ARBA00047951"/>
    </source>
</evidence>
<evidence type="ECO:0000256" key="8">
    <source>
        <dbReference type="ARBA" id="ARBA00022777"/>
    </source>
</evidence>
<feature type="transmembrane region" description="Helical" evidence="18">
    <location>
        <begin position="272"/>
        <end position="295"/>
    </location>
</feature>
<keyword evidence="8" id="KW-0418">Kinase</keyword>
<dbReference type="PANTHER" id="PTHR27002:SF1050">
    <property type="entry name" value="CYSTEINE-RICH RECEPTOR-LIKE PROTEIN KINASE 5"/>
    <property type="match status" value="1"/>
</dbReference>
<keyword evidence="2" id="KW-0723">Serine/threonine-protein kinase</keyword>
<dbReference type="FunFam" id="1.10.510.10:FF:000129">
    <property type="entry name" value="cysteine-rich receptor-like protein kinase 10"/>
    <property type="match status" value="1"/>
</dbReference>
<keyword evidence="23" id="KW-1185">Reference proteome</keyword>